<proteinExistence type="predicted"/>
<gene>
    <name evidence="1" type="ORF">XFF6991_420369</name>
</gene>
<dbReference type="Proteomes" id="UP000234345">
    <property type="component" value="Unassembled WGS sequence"/>
</dbReference>
<accession>A0A7Z7J3D0</accession>
<comment type="caution">
    <text evidence="1">The sequence shown here is derived from an EMBL/GenBank/DDBJ whole genome shotgun (WGS) entry which is preliminary data.</text>
</comment>
<name>A0A7Z7J3D0_XANCH</name>
<organism evidence="1 2">
    <name type="scientific">Xanthomonas campestris pv. phaseoli</name>
    <dbReference type="NCBI Taxonomy" id="317013"/>
    <lineage>
        <taxon>Bacteria</taxon>
        <taxon>Pseudomonadati</taxon>
        <taxon>Pseudomonadota</taxon>
        <taxon>Gammaproteobacteria</taxon>
        <taxon>Lysobacterales</taxon>
        <taxon>Lysobacteraceae</taxon>
        <taxon>Xanthomonas</taxon>
    </lineage>
</organism>
<reference evidence="1 2" key="1">
    <citation type="submission" date="2017-10" db="EMBL/GenBank/DDBJ databases">
        <authorList>
            <person name="Regsiter A."/>
            <person name="William W."/>
        </authorList>
    </citation>
    <scope>NUCLEOTIDE SEQUENCE [LARGE SCALE GENOMIC DNA]</scope>
    <source>
        <strain evidence="1 2">CFBP6991</strain>
    </source>
</reference>
<evidence type="ECO:0000313" key="2">
    <source>
        <dbReference type="Proteomes" id="UP000234345"/>
    </source>
</evidence>
<protein>
    <submittedName>
        <fullName evidence="1">Uncharacterized protein</fullName>
    </submittedName>
</protein>
<evidence type="ECO:0000313" key="1">
    <source>
        <dbReference type="EMBL" id="SOO25152.1"/>
    </source>
</evidence>
<dbReference type="EMBL" id="OCZC01000069">
    <property type="protein sequence ID" value="SOO25152.1"/>
    <property type="molecule type" value="Genomic_DNA"/>
</dbReference>
<dbReference type="AlphaFoldDB" id="A0A7Z7J3D0"/>
<sequence length="68" mass="7738">MTVCEGRDVFRWVVKASERYRVRVLQATLSFDGTIGTHVEPLLAAVGAIWRHRGQDRRNAVTRPSTSR</sequence>